<accession>A0A1G8GH63</accession>
<gene>
    <name evidence="8" type="ORF">SAMN04489720_2930</name>
</gene>
<dbReference type="RefSeq" id="WP_407922474.1">
    <property type="nucleotide sequence ID" value="NZ_LT629695.1"/>
</dbReference>
<feature type="region of interest" description="Disordered" evidence="6">
    <location>
        <begin position="414"/>
        <end position="436"/>
    </location>
</feature>
<organism evidence="8 9">
    <name type="scientific">Agrococcus jejuensis</name>
    <dbReference type="NCBI Taxonomy" id="399736"/>
    <lineage>
        <taxon>Bacteria</taxon>
        <taxon>Bacillati</taxon>
        <taxon>Actinomycetota</taxon>
        <taxon>Actinomycetes</taxon>
        <taxon>Micrococcales</taxon>
        <taxon>Microbacteriaceae</taxon>
        <taxon>Agrococcus</taxon>
    </lineage>
</organism>
<feature type="compositionally biased region" description="Acidic residues" evidence="6">
    <location>
        <begin position="427"/>
        <end position="436"/>
    </location>
</feature>
<dbReference type="EMBL" id="LT629695">
    <property type="protein sequence ID" value="SDH93715.1"/>
    <property type="molecule type" value="Genomic_DNA"/>
</dbReference>
<evidence type="ECO:0000313" key="8">
    <source>
        <dbReference type="EMBL" id="SDH93715.1"/>
    </source>
</evidence>
<evidence type="ECO:0000256" key="7">
    <source>
        <dbReference type="SAM" id="Phobius"/>
    </source>
</evidence>
<evidence type="ECO:0000313" key="9">
    <source>
        <dbReference type="Proteomes" id="UP000198822"/>
    </source>
</evidence>
<dbReference type="PANTHER" id="PTHR30238">
    <property type="entry name" value="MEMBRANE BOUND PREDICTED REDOX MODULATOR"/>
    <property type="match status" value="1"/>
</dbReference>
<dbReference type="STRING" id="399736.SAMN04489720_2930"/>
<comment type="subcellular location">
    <subcellularLocation>
        <location evidence="1">Membrane</location>
        <topology evidence="1">Multi-pass membrane protein</topology>
    </subcellularLocation>
</comment>
<comment type="similarity">
    <text evidence="2">Belongs to the TerC family.</text>
</comment>
<evidence type="ECO:0000256" key="4">
    <source>
        <dbReference type="ARBA" id="ARBA00022989"/>
    </source>
</evidence>
<proteinExistence type="inferred from homology"/>
<keyword evidence="4 7" id="KW-1133">Transmembrane helix</keyword>
<dbReference type="AlphaFoldDB" id="A0A1G8GH63"/>
<feature type="transmembrane region" description="Helical" evidence="7">
    <location>
        <begin position="103"/>
        <end position="123"/>
    </location>
</feature>
<feature type="transmembrane region" description="Helical" evidence="7">
    <location>
        <begin position="223"/>
        <end position="244"/>
    </location>
</feature>
<feature type="transmembrane region" description="Helical" evidence="7">
    <location>
        <begin position="6"/>
        <end position="27"/>
    </location>
</feature>
<feature type="transmembrane region" description="Helical" evidence="7">
    <location>
        <begin position="39"/>
        <end position="60"/>
    </location>
</feature>
<dbReference type="Pfam" id="PF03741">
    <property type="entry name" value="TerC"/>
    <property type="match status" value="1"/>
</dbReference>
<reference evidence="9" key="1">
    <citation type="submission" date="2016-10" db="EMBL/GenBank/DDBJ databases">
        <authorList>
            <person name="Varghese N."/>
            <person name="Submissions S."/>
        </authorList>
    </citation>
    <scope>NUCLEOTIDE SEQUENCE [LARGE SCALE GENOMIC DNA]</scope>
    <source>
        <strain evidence="9">DSM 22002</strain>
    </source>
</reference>
<feature type="transmembrane region" description="Helical" evidence="7">
    <location>
        <begin position="251"/>
        <end position="271"/>
    </location>
</feature>
<dbReference type="Proteomes" id="UP000198822">
    <property type="component" value="Chromosome I"/>
</dbReference>
<name>A0A1G8GH63_9MICO</name>
<feature type="transmembrane region" description="Helical" evidence="7">
    <location>
        <begin position="297"/>
        <end position="316"/>
    </location>
</feature>
<evidence type="ECO:0000256" key="2">
    <source>
        <dbReference type="ARBA" id="ARBA00007511"/>
    </source>
</evidence>
<keyword evidence="5 7" id="KW-0472">Membrane</keyword>
<dbReference type="NCBIfam" id="TIGR03718">
    <property type="entry name" value="R_switched_Alx"/>
    <property type="match status" value="1"/>
</dbReference>
<keyword evidence="9" id="KW-1185">Reference proteome</keyword>
<evidence type="ECO:0000256" key="1">
    <source>
        <dbReference type="ARBA" id="ARBA00004141"/>
    </source>
</evidence>
<dbReference type="GO" id="GO:0016020">
    <property type="term" value="C:membrane"/>
    <property type="evidence" value="ECO:0007669"/>
    <property type="project" value="UniProtKB-SubCell"/>
</dbReference>
<dbReference type="InterPro" id="IPR022369">
    <property type="entry name" value="Integral_membrane_TerC_rswitch"/>
</dbReference>
<dbReference type="InterPro" id="IPR005496">
    <property type="entry name" value="Integral_membrane_TerC"/>
</dbReference>
<sequence>MTPYQIFEIVSLTLLVAILVADLLIVVKRPHVPSMKEATGWVVLYVSLALVFAGVLLLMGDAQHAGEFVTGWLLEYSLSIDNLFVFIIILARFSVPKEMQQRVLMIGILIAIVLRGIFILVGVQLVEQLSWVFYIFGAYLVYVAYKQAFGGEDDAGEKDNLVTRLLKRRVNVTDTWNGGKATITQNGVKYVTPFLLVIVALGTTDLLFAIDSIPAIFSVTTDPFLVFACNIFALMGLRQLYFLLGGLLDRLVYLHYGIAAILGFIGVKLVFHAMEANDLPFINSGEPIAWVPHIETWHSLLVILVSMVVSVVASLIKLRMDARKGGDGSLHIGPSGAELGEDGHFHIVDAAGSSFARPLTIEPRTQGLMVVDADGKHAPITDFDRDVLREAAVEDMPEEARAAIRDDAAAEFEAKDRADGAAAADAVTDDGSDSRR</sequence>
<feature type="transmembrane region" description="Helical" evidence="7">
    <location>
        <begin position="129"/>
        <end position="145"/>
    </location>
</feature>
<evidence type="ECO:0000256" key="6">
    <source>
        <dbReference type="SAM" id="MobiDB-lite"/>
    </source>
</evidence>
<protein>
    <submittedName>
        <fullName evidence="8">Tellurite resistance protein TerC</fullName>
    </submittedName>
</protein>
<keyword evidence="3 7" id="KW-0812">Transmembrane</keyword>
<dbReference type="PANTHER" id="PTHR30238:SF0">
    <property type="entry name" value="THYLAKOID MEMBRANE PROTEIN TERC, CHLOROPLASTIC"/>
    <property type="match status" value="1"/>
</dbReference>
<evidence type="ECO:0000256" key="3">
    <source>
        <dbReference type="ARBA" id="ARBA00022692"/>
    </source>
</evidence>
<evidence type="ECO:0000256" key="5">
    <source>
        <dbReference type="ARBA" id="ARBA00023136"/>
    </source>
</evidence>
<feature type="transmembrane region" description="Helical" evidence="7">
    <location>
        <begin position="194"/>
        <end position="217"/>
    </location>
</feature>
<feature type="transmembrane region" description="Helical" evidence="7">
    <location>
        <begin position="72"/>
        <end position="91"/>
    </location>
</feature>